<evidence type="ECO:0000256" key="4">
    <source>
        <dbReference type="ARBA" id="ARBA00022839"/>
    </source>
</evidence>
<evidence type="ECO:0000313" key="9">
    <source>
        <dbReference type="EMBL" id="MDN4166920.1"/>
    </source>
</evidence>
<dbReference type="InterPro" id="IPR012337">
    <property type="entry name" value="RNaseH-like_sf"/>
</dbReference>
<protein>
    <recommendedName>
        <fullName evidence="6">3'-5' exonuclease</fullName>
    </recommendedName>
    <alternativeName>
        <fullName evidence="7">Werner Syndrome-like exonuclease</fullName>
    </alternativeName>
</protein>
<evidence type="ECO:0000256" key="3">
    <source>
        <dbReference type="ARBA" id="ARBA00022801"/>
    </source>
</evidence>
<dbReference type="InterPro" id="IPR002562">
    <property type="entry name" value="3'-5'_exonuclease_dom"/>
</dbReference>
<dbReference type="GO" id="GO:0004527">
    <property type="term" value="F:exonuclease activity"/>
    <property type="evidence" value="ECO:0007669"/>
    <property type="project" value="UniProtKB-KW"/>
</dbReference>
<evidence type="ECO:0000256" key="1">
    <source>
        <dbReference type="ARBA" id="ARBA00022722"/>
    </source>
</evidence>
<name>A0ABT8F901_9BACT</name>
<dbReference type="Gene3D" id="3.30.420.10">
    <property type="entry name" value="Ribonuclease H-like superfamily/Ribonuclease H"/>
    <property type="match status" value="1"/>
</dbReference>
<evidence type="ECO:0000259" key="8">
    <source>
        <dbReference type="SMART" id="SM00474"/>
    </source>
</evidence>
<evidence type="ECO:0000256" key="6">
    <source>
        <dbReference type="ARBA" id="ARBA00040531"/>
    </source>
</evidence>
<reference evidence="9" key="1">
    <citation type="submission" date="2023-06" db="EMBL/GenBank/DDBJ databases">
        <title>Cytophagales bacterium Strain LB-30, isolated from soil.</title>
        <authorList>
            <person name="Liu B."/>
        </authorList>
    </citation>
    <scope>NUCLEOTIDE SEQUENCE</scope>
    <source>
        <strain evidence="9">LB-30</strain>
    </source>
</reference>
<dbReference type="Pfam" id="PF01612">
    <property type="entry name" value="DNA_pol_A_exo1"/>
    <property type="match status" value="1"/>
</dbReference>
<dbReference type="InterPro" id="IPR051132">
    <property type="entry name" value="3-5_Exonuclease_domain"/>
</dbReference>
<gene>
    <name evidence="9" type="ORF">QWY31_15520</name>
</gene>
<dbReference type="EMBL" id="JAUHJS010000009">
    <property type="protein sequence ID" value="MDN4166920.1"/>
    <property type="molecule type" value="Genomic_DNA"/>
</dbReference>
<dbReference type="PANTHER" id="PTHR13620">
    <property type="entry name" value="3-5 EXONUCLEASE"/>
    <property type="match status" value="1"/>
</dbReference>
<evidence type="ECO:0000256" key="7">
    <source>
        <dbReference type="ARBA" id="ARBA00042761"/>
    </source>
</evidence>
<dbReference type="RefSeq" id="WP_320005459.1">
    <property type="nucleotide sequence ID" value="NZ_JAUHJS010000009.1"/>
</dbReference>
<dbReference type="SMART" id="SM00474">
    <property type="entry name" value="35EXOc"/>
    <property type="match status" value="1"/>
</dbReference>
<dbReference type="SUPFAM" id="SSF53098">
    <property type="entry name" value="Ribonuclease H-like"/>
    <property type="match status" value="1"/>
</dbReference>
<dbReference type="InterPro" id="IPR036397">
    <property type="entry name" value="RNaseH_sf"/>
</dbReference>
<keyword evidence="5" id="KW-0460">Magnesium</keyword>
<evidence type="ECO:0000256" key="2">
    <source>
        <dbReference type="ARBA" id="ARBA00022723"/>
    </source>
</evidence>
<feature type="domain" description="3'-5' exonuclease" evidence="8">
    <location>
        <begin position="23"/>
        <end position="192"/>
    </location>
</feature>
<dbReference type="Proteomes" id="UP001168552">
    <property type="component" value="Unassembled WGS sequence"/>
</dbReference>
<keyword evidence="1" id="KW-0540">Nuclease</keyword>
<evidence type="ECO:0000256" key="5">
    <source>
        <dbReference type="ARBA" id="ARBA00022842"/>
    </source>
</evidence>
<comment type="caution">
    <text evidence="9">The sequence shown here is derived from an EMBL/GenBank/DDBJ whole genome shotgun (WGS) entry which is preliminary data.</text>
</comment>
<dbReference type="PANTHER" id="PTHR13620:SF109">
    <property type="entry name" value="3'-5' EXONUCLEASE"/>
    <property type="match status" value="1"/>
</dbReference>
<evidence type="ECO:0000313" key="10">
    <source>
        <dbReference type="Proteomes" id="UP001168552"/>
    </source>
</evidence>
<keyword evidence="4 9" id="KW-0269">Exonuclease</keyword>
<accession>A0ABT8F901</accession>
<keyword evidence="3 9" id="KW-0378">Hydrolase</keyword>
<organism evidence="9 10">
    <name type="scientific">Shiella aurantiaca</name>
    <dbReference type="NCBI Taxonomy" id="3058365"/>
    <lineage>
        <taxon>Bacteria</taxon>
        <taxon>Pseudomonadati</taxon>
        <taxon>Bacteroidota</taxon>
        <taxon>Cytophagia</taxon>
        <taxon>Cytophagales</taxon>
        <taxon>Shiellaceae</taxon>
        <taxon>Shiella</taxon>
    </lineage>
</organism>
<keyword evidence="2" id="KW-0479">Metal-binding</keyword>
<dbReference type="CDD" id="cd06141">
    <property type="entry name" value="WRN_exo"/>
    <property type="match status" value="1"/>
</dbReference>
<proteinExistence type="predicted"/>
<keyword evidence="10" id="KW-1185">Reference proteome</keyword>
<sequence>MFPKSITKEEINQLPIGHYEGEIVMVETADALAEASKELMEFPYLGFDTETRPAFRKGDYYPISLIQIASPEKVYLVRNQLSGFHPLLNRLFSSDRTLKIGVGLHDELKELNKMYAFRPQGFVDLNKLMGEIGVQNIGVRNMAAIFLNFRISKGQQTTNWEREELTDKQKIYAATDAWVCLEIYQKLKNWALID</sequence>